<evidence type="ECO:0000259" key="1">
    <source>
        <dbReference type="SMART" id="SM01037"/>
    </source>
</evidence>
<dbReference type="SMART" id="SM01037">
    <property type="entry name" value="Bet_v_1"/>
    <property type="match status" value="1"/>
</dbReference>
<dbReference type="Gene3D" id="3.30.530.20">
    <property type="match status" value="1"/>
</dbReference>
<dbReference type="GO" id="GO:0006952">
    <property type="term" value="P:defense response"/>
    <property type="evidence" value="ECO:0007669"/>
    <property type="project" value="InterPro"/>
</dbReference>
<sequence length="146" mass="16078">MSQKLEATAEIQSSADKFYGFFKNRMSDLVNIFPAGFKSAQVIEGQEGSVGAVLLYNFVAGGITQTVTLRTEAINDEQRTVTYKPLEGDVLKLYPSYQFTIAVSDGSVKWTIEYEKALPVVPPPEIYMVLALACTKAVDAYLLLSH</sequence>
<reference evidence="2 3" key="1">
    <citation type="submission" date="2019-12" db="EMBL/GenBank/DDBJ databases">
        <authorList>
            <person name="Alioto T."/>
            <person name="Alioto T."/>
            <person name="Gomez Garrido J."/>
        </authorList>
    </citation>
    <scope>NUCLEOTIDE SEQUENCE [LARGE SCALE GENOMIC DNA]</scope>
</reference>
<accession>A0A8S0T6L3</accession>
<dbReference type="Gramene" id="OE9A004168T1">
    <property type="protein sequence ID" value="OE9A004168C1"/>
    <property type="gene ID" value="OE9A004168"/>
</dbReference>
<evidence type="ECO:0000313" key="3">
    <source>
        <dbReference type="Proteomes" id="UP000594638"/>
    </source>
</evidence>
<dbReference type="Proteomes" id="UP000594638">
    <property type="component" value="Unassembled WGS sequence"/>
</dbReference>
<dbReference type="AlphaFoldDB" id="A0A8S0T6L3"/>
<dbReference type="CDD" id="cd07816">
    <property type="entry name" value="Bet_v1-like"/>
    <property type="match status" value="1"/>
</dbReference>
<name>A0A8S0T6L3_OLEEU</name>
<dbReference type="InterPro" id="IPR051761">
    <property type="entry name" value="MLP-like_ligand-binding"/>
</dbReference>
<dbReference type="Pfam" id="PF00407">
    <property type="entry name" value="Bet_v_1"/>
    <property type="match status" value="1"/>
</dbReference>
<dbReference type="SUPFAM" id="SSF55961">
    <property type="entry name" value="Bet v1-like"/>
    <property type="match status" value="1"/>
</dbReference>
<dbReference type="OrthoDB" id="1567931at2759"/>
<dbReference type="EMBL" id="CACTIH010005700">
    <property type="protein sequence ID" value="CAA3000594.1"/>
    <property type="molecule type" value="Genomic_DNA"/>
</dbReference>
<protein>
    <submittedName>
        <fullName evidence="2">MLP 34</fullName>
    </submittedName>
</protein>
<dbReference type="InterPro" id="IPR000916">
    <property type="entry name" value="Bet_v_I/MLP"/>
</dbReference>
<keyword evidence="3" id="KW-1185">Reference proteome</keyword>
<proteinExistence type="predicted"/>
<dbReference type="InterPro" id="IPR023393">
    <property type="entry name" value="START-like_dom_sf"/>
</dbReference>
<comment type="caution">
    <text evidence="2">The sequence shown here is derived from an EMBL/GenBank/DDBJ whole genome shotgun (WGS) entry which is preliminary data.</text>
</comment>
<evidence type="ECO:0000313" key="2">
    <source>
        <dbReference type="EMBL" id="CAA3000594.1"/>
    </source>
</evidence>
<dbReference type="PANTHER" id="PTHR31907">
    <property type="entry name" value="MLP-LIKE PROTEIN 423"/>
    <property type="match status" value="1"/>
</dbReference>
<organism evidence="2 3">
    <name type="scientific">Olea europaea subsp. europaea</name>
    <dbReference type="NCBI Taxonomy" id="158383"/>
    <lineage>
        <taxon>Eukaryota</taxon>
        <taxon>Viridiplantae</taxon>
        <taxon>Streptophyta</taxon>
        <taxon>Embryophyta</taxon>
        <taxon>Tracheophyta</taxon>
        <taxon>Spermatophyta</taxon>
        <taxon>Magnoliopsida</taxon>
        <taxon>eudicotyledons</taxon>
        <taxon>Gunneridae</taxon>
        <taxon>Pentapetalae</taxon>
        <taxon>asterids</taxon>
        <taxon>lamiids</taxon>
        <taxon>Lamiales</taxon>
        <taxon>Oleaceae</taxon>
        <taxon>Oleeae</taxon>
        <taxon>Olea</taxon>
    </lineage>
</organism>
<gene>
    <name evidence="2" type="ORF">OLEA9_A004168</name>
</gene>
<feature type="domain" description="Bet v I/Major latex protein" evidence="1">
    <location>
        <begin position="1"/>
        <end position="145"/>
    </location>
</feature>